<dbReference type="EMBL" id="JADKGY010000001">
    <property type="protein sequence ID" value="MBK9981477.1"/>
    <property type="molecule type" value="Genomic_DNA"/>
</dbReference>
<name>A0A9D7XS87_9BACT</name>
<dbReference type="CDD" id="cd03114">
    <property type="entry name" value="MMAA-like"/>
    <property type="match status" value="1"/>
</dbReference>
<comment type="similarity">
    <text evidence="1">Belongs to the SIMIBI class G3E GTPase family. ArgK/MeaB subfamily.</text>
</comment>
<dbReference type="GO" id="GO:0005737">
    <property type="term" value="C:cytoplasm"/>
    <property type="evidence" value="ECO:0007669"/>
    <property type="project" value="TreeGrafter"/>
</dbReference>
<dbReference type="EC" id="3.6.5.-" evidence="3"/>
<reference evidence="3 4" key="1">
    <citation type="submission" date="2020-10" db="EMBL/GenBank/DDBJ databases">
        <title>Connecting structure to function with the recovery of over 1000 high-quality activated sludge metagenome-assembled genomes encoding full-length rRNA genes using long-read sequencing.</title>
        <authorList>
            <person name="Singleton C.M."/>
            <person name="Petriglieri F."/>
            <person name="Kristensen J.M."/>
            <person name="Kirkegaard R.H."/>
            <person name="Michaelsen T.Y."/>
            <person name="Andersen M.H."/>
            <person name="Karst S.M."/>
            <person name="Dueholm M.S."/>
            <person name="Nielsen P.H."/>
            <person name="Albertsen M."/>
        </authorList>
    </citation>
    <scope>NUCLEOTIDE SEQUENCE [LARGE SCALE GENOMIC DNA]</scope>
    <source>
        <strain evidence="3">Ribe_18-Q3-R11-54_MAXAC.273</strain>
    </source>
</reference>
<accession>A0A9D7XS87</accession>
<evidence type="ECO:0000259" key="2">
    <source>
        <dbReference type="SMART" id="SM00382"/>
    </source>
</evidence>
<comment type="caution">
    <text evidence="3">The sequence shown here is derived from an EMBL/GenBank/DDBJ whole genome shotgun (WGS) entry which is preliminary data.</text>
</comment>
<dbReference type="InterPro" id="IPR027417">
    <property type="entry name" value="P-loop_NTPase"/>
</dbReference>
<evidence type="ECO:0000256" key="1">
    <source>
        <dbReference type="ARBA" id="ARBA00009625"/>
    </source>
</evidence>
<dbReference type="PANTHER" id="PTHR23408">
    <property type="entry name" value="METHYLMALONYL-COA MUTASE"/>
    <property type="match status" value="1"/>
</dbReference>
<dbReference type="GO" id="GO:0005525">
    <property type="term" value="F:GTP binding"/>
    <property type="evidence" value="ECO:0007669"/>
    <property type="project" value="InterPro"/>
</dbReference>
<dbReference type="NCBIfam" id="NF006958">
    <property type="entry name" value="PRK09435.1"/>
    <property type="match status" value="1"/>
</dbReference>
<feature type="domain" description="AAA+ ATPase" evidence="2">
    <location>
        <begin position="64"/>
        <end position="278"/>
    </location>
</feature>
<evidence type="ECO:0000313" key="4">
    <source>
        <dbReference type="Proteomes" id="UP000808337"/>
    </source>
</evidence>
<sequence>MLISTMKDGLMVKDIFTFFSRIMKGDRVALGQAMTLVESERYSDRVEAIQLLELCHQHLPARDKSIRMAISGAPGVGKSTLIEALGLKAIAQGHKVGVITIDPTSSVSHGSILGDKLRMPGLSVSPDAFVRSSAAGSVLGGIGRRSFELMTLLEAVGYDIILLETVGVGQSEHIAWQLTDGFVLVLQPGGGDELQGIKRGITELADIVIINKADGSLRDSAAISKSHYQNAIHYLAPLRNNWDPKILMCSALKNEGIDEFWDVLRLYMDTRWYANQKEIERNRQNHFWISWSIGITANQLLVNHPVVQQKLRERLSGNENRSIPIFKAEYEIEEVMKELIVPSTTNNI</sequence>
<evidence type="ECO:0000313" key="3">
    <source>
        <dbReference type="EMBL" id="MBK9981477.1"/>
    </source>
</evidence>
<dbReference type="InterPro" id="IPR005129">
    <property type="entry name" value="GTPase_ArgK"/>
</dbReference>
<dbReference type="Gene3D" id="3.40.50.300">
    <property type="entry name" value="P-loop containing nucleotide triphosphate hydrolases"/>
    <property type="match status" value="1"/>
</dbReference>
<dbReference type="SMART" id="SM00382">
    <property type="entry name" value="AAA"/>
    <property type="match status" value="1"/>
</dbReference>
<keyword evidence="3" id="KW-0378">Hydrolase</keyword>
<dbReference type="Proteomes" id="UP000808337">
    <property type="component" value="Unassembled WGS sequence"/>
</dbReference>
<gene>
    <name evidence="3" type="primary">meaB</name>
    <name evidence="3" type="ORF">IPP15_03460</name>
</gene>
<dbReference type="Pfam" id="PF03308">
    <property type="entry name" value="MeaB"/>
    <property type="match status" value="1"/>
</dbReference>
<proteinExistence type="inferred from homology"/>
<dbReference type="InterPro" id="IPR003593">
    <property type="entry name" value="AAA+_ATPase"/>
</dbReference>
<dbReference type="AlphaFoldDB" id="A0A9D7XS87"/>
<dbReference type="PANTHER" id="PTHR23408:SF3">
    <property type="entry name" value="METHYLMALONIC ACIDURIA TYPE A PROTEIN, MITOCHONDRIAL"/>
    <property type="match status" value="1"/>
</dbReference>
<organism evidence="3 4">
    <name type="scientific">Candidatus Opimibacter skivensis</name>
    <dbReference type="NCBI Taxonomy" id="2982028"/>
    <lineage>
        <taxon>Bacteria</taxon>
        <taxon>Pseudomonadati</taxon>
        <taxon>Bacteroidota</taxon>
        <taxon>Saprospiria</taxon>
        <taxon>Saprospirales</taxon>
        <taxon>Saprospiraceae</taxon>
        <taxon>Candidatus Opimibacter</taxon>
    </lineage>
</organism>
<dbReference type="Gene3D" id="1.20.5.170">
    <property type="match status" value="1"/>
</dbReference>
<dbReference type="NCBIfam" id="TIGR00750">
    <property type="entry name" value="lao"/>
    <property type="match status" value="1"/>
</dbReference>
<dbReference type="GO" id="GO:0003924">
    <property type="term" value="F:GTPase activity"/>
    <property type="evidence" value="ECO:0007669"/>
    <property type="project" value="InterPro"/>
</dbReference>
<dbReference type="SUPFAM" id="SSF52540">
    <property type="entry name" value="P-loop containing nucleoside triphosphate hydrolases"/>
    <property type="match status" value="1"/>
</dbReference>
<protein>
    <submittedName>
        <fullName evidence="3">Methylmalonyl Co-A mutase-associated GTPase MeaB</fullName>
        <ecNumber evidence="3">3.6.5.-</ecNumber>
    </submittedName>
</protein>